<feature type="transmembrane region" description="Helical" evidence="8">
    <location>
        <begin position="387"/>
        <end position="411"/>
    </location>
</feature>
<evidence type="ECO:0000256" key="4">
    <source>
        <dbReference type="ARBA" id="ARBA00022989"/>
    </source>
</evidence>
<sequence>MNNQDQSSQNVFFISGSKQELINSHFDSSPISVEQRLSNNKTDSQLLPKMFGNKVSDEVTSPNNNQQQSNQLQKNRKNYNKLNKINNSQDIKKSLFDDNKSKNQKPANKKQVQPINSDKNLNNEKNSNHSKKLSFLKNIKNNASKQNTMRKISIQQKSKLAQEAFQRAKNVYRISNIKKQMSKALNETQIRKYKNLTQEQYQILNDRSIIVKPVIETKTLSQKCGKLADELDMLFSLCMCGSKKILSAQHWVNFLFNIIEFLAILITIFMYTLYVFYDYQNNDFYTVFNVIMLGIFTISMFLKCSTSFYDQGKEILDRQKIIKNYRKGILFYDLLGHIGLILQLVFVESNLTSKIIALLIFGKAKTMAFNLEKIEEYLQLSGNQVHIWTLFNLMLQAIALCHVVGAVYFFIGTLEQKYASDQYNNWIDIAGLRENSSFSQYIQCFYWALALITLIGTKGDTDVETVYAVSCLLMTVGMFAKILGQVSMVMEKMEESQKAYKSDKETMNKFFSIHNDLSVDLQGQLHNYLKYSYKGHEKKQASQAFDELSEKFPEDLKEQLQKERYKEEITKFKIINDNFSEKVIEQLLPLVKEEYYTPNQIIFAGGIWEEQKLYLVIEGEIELYQETGEIDSILKVMKEGDNFGELNFFTNQVPFYSARSCSDSFSTVLVIPRRQFVDILKDDEEAYEKFCMVADQMLFEGHSKLVQRNCFICQSVYHNETNCGIINYKPNKNILYARLNYSVMQKRNQYDENELQNQRSSLQTLEQPKIYQRKQKTKKRIPKLKLLNKAKKRTLDKGELRKFIKEIQFQLERQKIYQEISSDEENQQENIQRMKNKLGDNQEFSIDGSQISDYDDYDEYESPQMIMTRNQSQKIIGSTRKQNVKINLADDNNSMSRSDVRGNRIKKKTFGLNLNSSKKANSGNKRNVQKRSFNNLPDDQIEQSYEIKDTGTSFYSGGLMFEDLQDDIEKVLDSENQHRKPERQQSEYEYNEEYDAFNEKQDSKINQIYQNQQQMIDDLQYNTQVNNQKLYDMVRAIQINQQNMLQNQQSLKTGAQNNQISKNIHFFVQAVRDELNNDNQNNKIDPVFQDFEAMKRFKFYFPNSNYDNVLVKIRKTQKQKLSQQQQKSNKTPKPTFITAMLLNNFNKKINSDKPSLASISNDIKNNK</sequence>
<feature type="transmembrane region" description="Helical" evidence="8">
    <location>
        <begin position="465"/>
        <end position="483"/>
    </location>
</feature>
<dbReference type="InterPro" id="IPR018490">
    <property type="entry name" value="cNMP-bd_dom_sf"/>
</dbReference>
<dbReference type="Pfam" id="PF00027">
    <property type="entry name" value="cNMP_binding"/>
    <property type="match status" value="1"/>
</dbReference>
<evidence type="ECO:0000313" key="11">
    <source>
        <dbReference type="Proteomes" id="UP000054937"/>
    </source>
</evidence>
<dbReference type="GO" id="GO:0098855">
    <property type="term" value="C:HCN channel complex"/>
    <property type="evidence" value="ECO:0007669"/>
    <property type="project" value="TreeGrafter"/>
</dbReference>
<evidence type="ECO:0000259" key="9">
    <source>
        <dbReference type="PROSITE" id="PS50042"/>
    </source>
</evidence>
<dbReference type="InterPro" id="IPR051413">
    <property type="entry name" value="K/Na_HCN_channel"/>
</dbReference>
<dbReference type="Gene3D" id="2.60.120.10">
    <property type="entry name" value="Jelly Rolls"/>
    <property type="match status" value="1"/>
</dbReference>
<dbReference type="InterPro" id="IPR000595">
    <property type="entry name" value="cNMP-bd_dom"/>
</dbReference>
<evidence type="ECO:0000256" key="3">
    <source>
        <dbReference type="ARBA" id="ARBA00022692"/>
    </source>
</evidence>
<feature type="compositionally biased region" description="Low complexity" evidence="7">
    <location>
        <begin position="63"/>
        <end position="73"/>
    </location>
</feature>
<feature type="region of interest" description="Disordered" evidence="7">
    <location>
        <begin position="96"/>
        <end position="132"/>
    </location>
</feature>
<name>A0A0V0R9S3_PSEPJ</name>
<feature type="compositionally biased region" description="Polar residues" evidence="7">
    <location>
        <begin position="912"/>
        <end position="931"/>
    </location>
</feature>
<dbReference type="SMART" id="SM00100">
    <property type="entry name" value="cNMP"/>
    <property type="match status" value="1"/>
</dbReference>
<dbReference type="Pfam" id="PF00520">
    <property type="entry name" value="Ion_trans"/>
    <property type="match status" value="1"/>
</dbReference>
<feature type="transmembrane region" description="Helical" evidence="8">
    <location>
        <begin position="286"/>
        <end position="309"/>
    </location>
</feature>
<feature type="transmembrane region" description="Helical" evidence="8">
    <location>
        <begin position="329"/>
        <end position="347"/>
    </location>
</feature>
<dbReference type="InterPro" id="IPR005821">
    <property type="entry name" value="Ion_trans_dom"/>
</dbReference>
<evidence type="ECO:0000256" key="8">
    <source>
        <dbReference type="SAM" id="Phobius"/>
    </source>
</evidence>
<feature type="region of interest" description="Disordered" evidence="7">
    <location>
        <begin position="908"/>
        <end position="931"/>
    </location>
</feature>
<keyword evidence="4 8" id="KW-1133">Transmembrane helix</keyword>
<evidence type="ECO:0000313" key="10">
    <source>
        <dbReference type="EMBL" id="KRX11050.1"/>
    </source>
</evidence>
<dbReference type="PANTHER" id="PTHR45689">
    <property type="entry name" value="I[[H]] CHANNEL, ISOFORM E"/>
    <property type="match status" value="1"/>
</dbReference>
<feature type="compositionally biased region" description="Polar residues" evidence="7">
    <location>
        <begin position="104"/>
        <end position="125"/>
    </location>
</feature>
<dbReference type="EMBL" id="LDAU01000007">
    <property type="protein sequence ID" value="KRX11050.1"/>
    <property type="molecule type" value="Genomic_DNA"/>
</dbReference>
<keyword evidence="11" id="KW-1185">Reference proteome</keyword>
<feature type="transmembrane region" description="Helical" evidence="8">
    <location>
        <begin position="251"/>
        <end position="274"/>
    </location>
</feature>
<reference evidence="10 11" key="1">
    <citation type="journal article" date="2015" name="Sci. Rep.">
        <title>Genome of the facultative scuticociliatosis pathogen Pseudocohnilembus persalinus provides insight into its virulence through horizontal gene transfer.</title>
        <authorList>
            <person name="Xiong J."/>
            <person name="Wang G."/>
            <person name="Cheng J."/>
            <person name="Tian M."/>
            <person name="Pan X."/>
            <person name="Warren A."/>
            <person name="Jiang C."/>
            <person name="Yuan D."/>
            <person name="Miao W."/>
        </authorList>
    </citation>
    <scope>NUCLEOTIDE SEQUENCE [LARGE SCALE GENOMIC DNA]</scope>
    <source>
        <strain evidence="10">36N120E</strain>
    </source>
</reference>
<dbReference type="GO" id="GO:0003254">
    <property type="term" value="P:regulation of membrane depolarization"/>
    <property type="evidence" value="ECO:0007669"/>
    <property type="project" value="TreeGrafter"/>
</dbReference>
<dbReference type="InParanoid" id="A0A0V0R9S3"/>
<feature type="domain" description="Cyclic nucleotide-binding" evidence="9">
    <location>
        <begin position="613"/>
        <end position="680"/>
    </location>
</feature>
<dbReference type="GO" id="GO:0005249">
    <property type="term" value="F:voltage-gated potassium channel activity"/>
    <property type="evidence" value="ECO:0007669"/>
    <property type="project" value="TreeGrafter"/>
</dbReference>
<dbReference type="SUPFAM" id="SSF51206">
    <property type="entry name" value="cAMP-binding domain-like"/>
    <property type="match status" value="1"/>
</dbReference>
<dbReference type="CDD" id="cd00038">
    <property type="entry name" value="CAP_ED"/>
    <property type="match status" value="1"/>
</dbReference>
<organism evidence="10 11">
    <name type="scientific">Pseudocohnilembus persalinus</name>
    <name type="common">Ciliate</name>
    <dbReference type="NCBI Taxonomy" id="266149"/>
    <lineage>
        <taxon>Eukaryota</taxon>
        <taxon>Sar</taxon>
        <taxon>Alveolata</taxon>
        <taxon>Ciliophora</taxon>
        <taxon>Intramacronucleata</taxon>
        <taxon>Oligohymenophorea</taxon>
        <taxon>Scuticociliatia</taxon>
        <taxon>Philasterida</taxon>
        <taxon>Pseudocohnilembidae</taxon>
        <taxon>Pseudocohnilembus</taxon>
    </lineage>
</organism>
<comment type="caution">
    <text evidence="10">The sequence shown here is derived from an EMBL/GenBank/DDBJ whole genome shotgun (WGS) entry which is preliminary data.</text>
</comment>
<keyword evidence="5" id="KW-0406">Ion transport</keyword>
<dbReference type="PROSITE" id="PS50042">
    <property type="entry name" value="CNMP_BINDING_3"/>
    <property type="match status" value="1"/>
</dbReference>
<dbReference type="GO" id="GO:0035725">
    <property type="term" value="P:sodium ion transmembrane transport"/>
    <property type="evidence" value="ECO:0007669"/>
    <property type="project" value="TreeGrafter"/>
</dbReference>
<evidence type="ECO:0000256" key="7">
    <source>
        <dbReference type="SAM" id="MobiDB-lite"/>
    </source>
</evidence>
<proteinExistence type="predicted"/>
<keyword evidence="6 8" id="KW-0472">Membrane</keyword>
<dbReference type="OrthoDB" id="2021138at2759"/>
<accession>A0A0V0R9S3</accession>
<keyword evidence="3 8" id="KW-0812">Transmembrane</keyword>
<evidence type="ECO:0000256" key="2">
    <source>
        <dbReference type="ARBA" id="ARBA00022448"/>
    </source>
</evidence>
<evidence type="ECO:0000256" key="6">
    <source>
        <dbReference type="ARBA" id="ARBA00023136"/>
    </source>
</evidence>
<dbReference type="Gene3D" id="1.10.287.70">
    <property type="match status" value="1"/>
</dbReference>
<dbReference type="InterPro" id="IPR014710">
    <property type="entry name" value="RmlC-like_jellyroll"/>
</dbReference>
<comment type="subcellular location">
    <subcellularLocation>
        <location evidence="1">Membrane</location>
        <topology evidence="1">Multi-pass membrane protein</topology>
    </subcellularLocation>
</comment>
<gene>
    <name evidence="10" type="ORF">PPERSA_05159</name>
</gene>
<feature type="region of interest" description="Disordered" evidence="7">
    <location>
        <begin position="54"/>
        <end position="78"/>
    </location>
</feature>
<dbReference type="PANTHER" id="PTHR45689:SF5">
    <property type="entry name" value="I[[H]] CHANNEL, ISOFORM E"/>
    <property type="match status" value="1"/>
</dbReference>
<protein>
    <submittedName>
        <fullName evidence="10">Cyclic nucleotide-binding protein</fullName>
    </submittedName>
</protein>
<dbReference type="AlphaFoldDB" id="A0A0V0R9S3"/>
<evidence type="ECO:0000256" key="1">
    <source>
        <dbReference type="ARBA" id="ARBA00004141"/>
    </source>
</evidence>
<keyword evidence="2" id="KW-0813">Transport</keyword>
<dbReference type="Proteomes" id="UP000054937">
    <property type="component" value="Unassembled WGS sequence"/>
</dbReference>
<dbReference type="SUPFAM" id="SSF81324">
    <property type="entry name" value="Voltage-gated potassium channels"/>
    <property type="match status" value="1"/>
</dbReference>
<evidence type="ECO:0000256" key="5">
    <source>
        <dbReference type="ARBA" id="ARBA00023065"/>
    </source>
</evidence>